<feature type="compositionally biased region" description="Low complexity" evidence="12">
    <location>
        <begin position="527"/>
        <end position="536"/>
    </location>
</feature>
<evidence type="ECO:0000256" key="11">
    <source>
        <dbReference type="ARBA" id="ARBA00023180"/>
    </source>
</evidence>
<feature type="region of interest" description="Disordered" evidence="12">
    <location>
        <begin position="527"/>
        <end position="547"/>
    </location>
</feature>
<keyword evidence="10" id="KW-0675">Receptor</keyword>
<proteinExistence type="evidence at transcript level"/>
<comment type="similarity">
    <text evidence="2">Belongs to the CD36 family.</text>
</comment>
<evidence type="ECO:0000256" key="7">
    <source>
        <dbReference type="ARBA" id="ARBA00022989"/>
    </source>
</evidence>
<dbReference type="PANTHER" id="PTHR11923">
    <property type="entry name" value="SCAVENGER RECEPTOR CLASS B TYPE-1 SR-B1"/>
    <property type="match status" value="1"/>
</dbReference>
<sequence length="547" mass="61893">MQLSVKLILGGAAMLGATVLVGFLGFQPLVNVVVKDQTSLRKRNQMRKLYLNIPFPLDTRIYFFNVTNPMEVQNGSKPILQEVGPYCYDEHKNKINVADNDAEDSLRYDAFDVYRFNKNRSGNLSDEDYVTIIHPLLVGMVNRVASDSPALLSILNQAFETIFKNPQSIYLTDKVKNILFDGMELNCEGADFAAKAVCTQLKSLVPGIKEKPTNKNVLLYSLIGPRNATVASTIKVLRGTRNYKDIGRVLEVDGKKQITLWGSDFCNRFRGTDGWIIPPLLDPADGIQSYTPHLCRNIDLKFVKDDVIKKIQVRRYETTLGDQTNNTLDKCYCSPKRCLKKGVFDLTKCVGAPIMATLPHFLETDQSYLSQVDGLHPNWEDHILNINIEPMTSAPLDIKIRIQMNLEIGPQPKISVMKNLPVALHPIFWLEDGLELEGELYEKIANIFVLLKMAQILRWTFIVVSIAIIAYGYYLIMKNRKSVKITPVHSASSYDSYDNEAFNNRSTNAIISQLKTEMNYPKNYRNVSNNNTNNNNVGGGHEFDRYS</sequence>
<keyword evidence="6" id="KW-0552">Olfaction</keyword>
<evidence type="ECO:0000313" key="14">
    <source>
        <dbReference type="EMBL" id="ANQ46504.1"/>
    </source>
</evidence>
<reference evidence="14" key="1">
    <citation type="submission" date="2015-07" db="EMBL/GenBank/DDBJ databases">
        <title>Identification and bioinformatics analysis of genes of the olfactory genes in Phyllotreta striolata (Fabricius).</title>
        <authorList>
            <person name="Wang Z."/>
        </authorList>
    </citation>
    <scope>NUCLEOTIDE SEQUENCE</scope>
</reference>
<keyword evidence="3" id="KW-1003">Cell membrane</keyword>
<dbReference type="GO" id="GO:0005737">
    <property type="term" value="C:cytoplasm"/>
    <property type="evidence" value="ECO:0007669"/>
    <property type="project" value="TreeGrafter"/>
</dbReference>
<evidence type="ECO:0000256" key="3">
    <source>
        <dbReference type="ARBA" id="ARBA00022475"/>
    </source>
</evidence>
<evidence type="ECO:0000256" key="9">
    <source>
        <dbReference type="ARBA" id="ARBA00023157"/>
    </source>
</evidence>
<evidence type="ECO:0000256" key="5">
    <source>
        <dbReference type="ARBA" id="ARBA00022692"/>
    </source>
</evidence>
<keyword evidence="9" id="KW-1015">Disulfide bond</keyword>
<dbReference type="GO" id="GO:0005044">
    <property type="term" value="F:scavenger receptor activity"/>
    <property type="evidence" value="ECO:0007669"/>
    <property type="project" value="TreeGrafter"/>
</dbReference>
<dbReference type="Pfam" id="PF01130">
    <property type="entry name" value="CD36"/>
    <property type="match status" value="1"/>
</dbReference>
<evidence type="ECO:0000256" key="2">
    <source>
        <dbReference type="ARBA" id="ARBA00010532"/>
    </source>
</evidence>
<keyword evidence="5 13" id="KW-0812">Transmembrane</keyword>
<evidence type="ECO:0000256" key="12">
    <source>
        <dbReference type="SAM" id="MobiDB-lite"/>
    </source>
</evidence>
<evidence type="ECO:0000256" key="4">
    <source>
        <dbReference type="ARBA" id="ARBA00022606"/>
    </source>
</evidence>
<dbReference type="InterPro" id="IPR002159">
    <property type="entry name" value="CD36_fam"/>
</dbReference>
<dbReference type="AlphaFoldDB" id="A0A1B1FKI7"/>
<keyword evidence="8 13" id="KW-0472">Membrane</keyword>
<dbReference type="GO" id="GO:0005886">
    <property type="term" value="C:plasma membrane"/>
    <property type="evidence" value="ECO:0007669"/>
    <property type="project" value="UniProtKB-SubCell"/>
</dbReference>
<protein>
    <submittedName>
        <fullName evidence="14">Sensory neuron membrane protein 1</fullName>
    </submittedName>
</protein>
<evidence type="ECO:0000256" key="1">
    <source>
        <dbReference type="ARBA" id="ARBA00004651"/>
    </source>
</evidence>
<organism evidence="14">
    <name type="scientific">Phyllotreta striolata</name>
    <name type="common">Striped flea beetle</name>
    <name type="synonym">Crioceris striolata</name>
    <dbReference type="NCBI Taxonomy" id="444603"/>
    <lineage>
        <taxon>Eukaryota</taxon>
        <taxon>Metazoa</taxon>
        <taxon>Ecdysozoa</taxon>
        <taxon>Arthropoda</taxon>
        <taxon>Hexapoda</taxon>
        <taxon>Insecta</taxon>
        <taxon>Pterygota</taxon>
        <taxon>Neoptera</taxon>
        <taxon>Endopterygota</taxon>
        <taxon>Coleoptera</taxon>
        <taxon>Polyphaga</taxon>
        <taxon>Cucujiformia</taxon>
        <taxon>Chrysomeloidea</taxon>
        <taxon>Chrysomelidae</taxon>
        <taxon>Galerucinae</taxon>
        <taxon>Alticini</taxon>
        <taxon>Phyllotreta</taxon>
    </lineage>
</organism>
<evidence type="ECO:0000256" key="10">
    <source>
        <dbReference type="ARBA" id="ARBA00023170"/>
    </source>
</evidence>
<dbReference type="PANTHER" id="PTHR11923:SF69">
    <property type="entry name" value="SENSORY NEURON MEMBRANE PROTEIN 1"/>
    <property type="match status" value="1"/>
</dbReference>
<dbReference type="EMBL" id="KT268310">
    <property type="protein sequence ID" value="ANQ46504.1"/>
    <property type="molecule type" value="mRNA"/>
</dbReference>
<keyword evidence="4" id="KW-0716">Sensory transduction</keyword>
<evidence type="ECO:0000256" key="8">
    <source>
        <dbReference type="ARBA" id="ARBA00023136"/>
    </source>
</evidence>
<evidence type="ECO:0000256" key="6">
    <source>
        <dbReference type="ARBA" id="ARBA00022725"/>
    </source>
</evidence>
<accession>A0A1B1FKI7</accession>
<dbReference type="PRINTS" id="PR01609">
    <property type="entry name" value="CD36FAMILY"/>
</dbReference>
<evidence type="ECO:0000256" key="13">
    <source>
        <dbReference type="SAM" id="Phobius"/>
    </source>
</evidence>
<feature type="transmembrane region" description="Helical" evidence="13">
    <location>
        <begin position="7"/>
        <end position="26"/>
    </location>
</feature>
<keyword evidence="7 13" id="KW-1133">Transmembrane helix</keyword>
<comment type="subcellular location">
    <subcellularLocation>
        <location evidence="1">Cell membrane</location>
        <topology evidence="1">Multi-pass membrane protein</topology>
    </subcellularLocation>
</comment>
<dbReference type="GO" id="GO:0007608">
    <property type="term" value="P:sensory perception of smell"/>
    <property type="evidence" value="ECO:0007669"/>
    <property type="project" value="UniProtKB-KW"/>
</dbReference>
<name>A0A1B1FKI7_PHYSR</name>
<keyword evidence="11" id="KW-0325">Glycoprotein</keyword>
<dbReference type="OrthoDB" id="10024078at2759"/>
<feature type="transmembrane region" description="Helical" evidence="13">
    <location>
        <begin position="456"/>
        <end position="476"/>
    </location>
</feature>